<dbReference type="EMBL" id="NBIV01000007">
    <property type="protein sequence ID" value="PXF49242.1"/>
    <property type="molecule type" value="Genomic_DNA"/>
</dbReference>
<keyword evidence="2" id="KW-1185">Reference proteome</keyword>
<organism evidence="1 2">
    <name type="scientific">Gracilariopsis chorda</name>
    <dbReference type="NCBI Taxonomy" id="448386"/>
    <lineage>
        <taxon>Eukaryota</taxon>
        <taxon>Rhodophyta</taxon>
        <taxon>Florideophyceae</taxon>
        <taxon>Rhodymeniophycidae</taxon>
        <taxon>Gracilariales</taxon>
        <taxon>Gracilariaceae</taxon>
        <taxon>Gracilariopsis</taxon>
    </lineage>
</organism>
<name>A0A2V3J544_9FLOR</name>
<dbReference type="PANTHER" id="PTHR34415">
    <property type="entry name" value="INTEGRASE CATALYTIC DOMAIN-CONTAINING PROTEIN"/>
    <property type="match status" value="1"/>
</dbReference>
<comment type="caution">
    <text evidence="1">The sequence shown here is derived from an EMBL/GenBank/DDBJ whole genome shotgun (WGS) entry which is preliminary data.</text>
</comment>
<protein>
    <submittedName>
        <fullName evidence="1">Uncharacterized protein</fullName>
    </submittedName>
</protein>
<dbReference type="OrthoDB" id="10551414at2759"/>
<reference evidence="1 2" key="1">
    <citation type="journal article" date="2018" name="Mol. Biol. Evol.">
        <title>Analysis of the draft genome of the red seaweed Gracilariopsis chorda provides insights into genome size evolution in Rhodophyta.</title>
        <authorList>
            <person name="Lee J."/>
            <person name="Yang E.C."/>
            <person name="Graf L."/>
            <person name="Yang J.H."/>
            <person name="Qiu H."/>
            <person name="Zel Zion U."/>
            <person name="Chan C.X."/>
            <person name="Stephens T.G."/>
            <person name="Weber A.P.M."/>
            <person name="Boo G.H."/>
            <person name="Boo S.M."/>
            <person name="Kim K.M."/>
            <person name="Shin Y."/>
            <person name="Jung M."/>
            <person name="Lee S.J."/>
            <person name="Yim H.S."/>
            <person name="Lee J.H."/>
            <person name="Bhattacharya D."/>
            <person name="Yoon H.S."/>
        </authorList>
    </citation>
    <scope>NUCLEOTIDE SEQUENCE [LARGE SCALE GENOMIC DNA]</scope>
    <source>
        <strain evidence="1 2">SKKU-2015</strain>
        <tissue evidence="1">Whole body</tissue>
    </source>
</reference>
<dbReference type="PANTHER" id="PTHR34415:SF1">
    <property type="entry name" value="INTEGRASE CATALYTIC DOMAIN-CONTAINING PROTEIN"/>
    <property type="match status" value="1"/>
</dbReference>
<evidence type="ECO:0000313" key="1">
    <source>
        <dbReference type="EMBL" id="PXF49242.1"/>
    </source>
</evidence>
<accession>A0A2V3J544</accession>
<gene>
    <name evidence="1" type="ORF">BWQ96_01031</name>
</gene>
<evidence type="ECO:0000313" key="2">
    <source>
        <dbReference type="Proteomes" id="UP000247409"/>
    </source>
</evidence>
<sequence>MATDSVKAQSKCDKRRRLSSSSYSSTRYAMRGKWVCQFGFAAIVQLNPQTVRGISSVVSNQETFSIQKNEHYRGRKGKQSLQTVTALAFLQRYAALNALACPTGRGSEDESTVQWISSDVRRQAVHDLYRKE</sequence>
<dbReference type="Proteomes" id="UP000247409">
    <property type="component" value="Unassembled WGS sequence"/>
</dbReference>
<proteinExistence type="predicted"/>
<dbReference type="AlphaFoldDB" id="A0A2V3J544"/>